<evidence type="ECO:0000256" key="8">
    <source>
        <dbReference type="ARBA" id="ARBA00022676"/>
    </source>
</evidence>
<feature type="compositionally biased region" description="Acidic residues" evidence="15">
    <location>
        <begin position="564"/>
        <end position="580"/>
    </location>
</feature>
<comment type="cofactor">
    <cofactor evidence="2 14">
        <name>pyridoxal 5'-phosphate</name>
        <dbReference type="ChEBI" id="CHEBI:597326"/>
    </cofactor>
</comment>
<comment type="similarity">
    <text evidence="4 14">Belongs to the glycogen phosphorylase family.</text>
</comment>
<dbReference type="Gene3D" id="3.40.50.2000">
    <property type="entry name" value="Glycogen Phosphorylase B"/>
    <property type="match status" value="2"/>
</dbReference>
<evidence type="ECO:0000313" key="16">
    <source>
        <dbReference type="Proteomes" id="UP000515123"/>
    </source>
</evidence>
<dbReference type="AlphaFoldDB" id="A0A6P5FHX2"/>
<evidence type="ECO:0000256" key="9">
    <source>
        <dbReference type="ARBA" id="ARBA00022679"/>
    </source>
</evidence>
<comment type="subcellular location">
    <subcellularLocation>
        <location evidence="3">Plastid</location>
        <location evidence="3">Chloroplast</location>
    </subcellularLocation>
</comment>
<evidence type="ECO:0000256" key="13">
    <source>
        <dbReference type="PIRSR" id="PIRSR000460-1"/>
    </source>
</evidence>
<keyword evidence="7" id="KW-0934">Plastid</keyword>
<dbReference type="PANTHER" id="PTHR11468:SF28">
    <property type="entry name" value="ALPHA-GLUCAN PHOSPHORYLASE 1"/>
    <property type="match status" value="1"/>
</dbReference>
<sequence>MALTSSSSSPFSARTIASCNLSSIPRSRDLRSRSFGRSTIFFSKIGGFRRVSKPLYVKNVASDREIKDPISEDASPNTRSSSVYDSSTIASSIKYHAEFTPSFSRECFELPKAYYATAESVRDALIINWNATYDYYDKMNAKQAYYLSMEFLQGRALLNAIGNLELAGKYAEALKQLGYNLEDVASQEPDAALGNGGLGRLASCFLDSLATLNYPAWGYGLRYRYGLFKQNITKDGQEEVAENWLEMGNPWEIVRNDVTYPVKFYGKVVVGSDGKKHWIGGENINAVAYDVPIPGYKTKTTINLRLWSTTVPSREFDLAAFNAGQHAKAIEAQTNAEKICYILYPGDDSLEGKILRLKQQYTLCSASLQDIIARFERRSGNNVNWKEFPSKVAVQMNDTHPTLCIPELMRILIDVKGLSWKDAWSITQRTMAYTNHTVLPEALEKWSLDIMQKLLPRHVEIIEIIDEELIDNIISQYGTADLVILEKKLKEMRILDNVDLPASVAQLFVKPKEDPSVKPKKKLSVKSLETSDIAVEEKVESEEDEKEDEKEEDEKEENEKEKDEIEEDEIEQDDSEEEETTPLKPDPKLPKVVRMANLCVVGGHAVNGVAEIHSEIVKEEVFNSFYELWPEKFQNKTNGVTPRRWIRFCNPELSNIITKWIGSDDWVLNTEKLADLKKFADDEDLHLEWKAAKRRNKLKVISLIKEKTGYTVSPDAMFDVQVKRIHEYKRQLLNVLGIVYRYKKMKEMSAEERIESFVPRVCIFGGKAFATYVQAKRIVKLITDVGATINHDPDIGDLLKVVFVPDYNVSVAETLIPASELSQHISTAGMEASGTSNMKFSMNGCVLIGTLDGANVEIREEVGEENFFLFGARAHEIAGLRKERAEGKFVPDPRFEEVKKFVLSGAFGTYDYEELMGSLEGNEGFGRADYFLVGKDFPSYLECQEKVDEAYRDQKRWMKMSILNTAGSYKFSSDRTIREYAKDIWDIEPVVLP</sequence>
<dbReference type="InterPro" id="IPR000811">
    <property type="entry name" value="Glyco_trans_35"/>
</dbReference>
<dbReference type="SUPFAM" id="SSF53756">
    <property type="entry name" value="UDP-Glycosyltransferase/glycogen phosphorylase"/>
    <property type="match status" value="2"/>
</dbReference>
<evidence type="ECO:0000256" key="11">
    <source>
        <dbReference type="ARBA" id="ARBA00022946"/>
    </source>
</evidence>
<keyword evidence="9 14" id="KW-0808">Transferase</keyword>
<accession>A0A6P5FHX2</accession>
<evidence type="ECO:0000256" key="1">
    <source>
        <dbReference type="ARBA" id="ARBA00001275"/>
    </source>
</evidence>
<dbReference type="RefSeq" id="XP_020095202.1">
    <property type="nucleotide sequence ID" value="XM_020239613.1"/>
</dbReference>
<dbReference type="InterPro" id="IPR011833">
    <property type="entry name" value="Glycg_phsphrylas"/>
</dbReference>
<dbReference type="GO" id="GO:0009507">
    <property type="term" value="C:chloroplast"/>
    <property type="evidence" value="ECO:0007669"/>
    <property type="project" value="UniProtKB-SubCell"/>
</dbReference>
<evidence type="ECO:0000256" key="6">
    <source>
        <dbReference type="ARBA" id="ARBA00022533"/>
    </source>
</evidence>
<dbReference type="GO" id="GO:0030170">
    <property type="term" value="F:pyridoxal phosphate binding"/>
    <property type="evidence" value="ECO:0007669"/>
    <property type="project" value="InterPro"/>
</dbReference>
<dbReference type="NCBIfam" id="TIGR02093">
    <property type="entry name" value="P_ylase"/>
    <property type="match status" value="1"/>
</dbReference>
<dbReference type="GO" id="GO:0005980">
    <property type="term" value="P:glycogen catabolic process"/>
    <property type="evidence" value="ECO:0007669"/>
    <property type="project" value="TreeGrafter"/>
</dbReference>
<organism evidence="16 17">
    <name type="scientific">Ananas comosus</name>
    <name type="common">Pineapple</name>
    <name type="synonym">Ananas ananas</name>
    <dbReference type="NCBI Taxonomy" id="4615"/>
    <lineage>
        <taxon>Eukaryota</taxon>
        <taxon>Viridiplantae</taxon>
        <taxon>Streptophyta</taxon>
        <taxon>Embryophyta</taxon>
        <taxon>Tracheophyta</taxon>
        <taxon>Spermatophyta</taxon>
        <taxon>Magnoliopsida</taxon>
        <taxon>Liliopsida</taxon>
        <taxon>Poales</taxon>
        <taxon>Bromeliaceae</taxon>
        <taxon>Bromelioideae</taxon>
        <taxon>Ananas</taxon>
    </lineage>
</organism>
<keyword evidence="6" id="KW-0021">Allosteric enzyme</keyword>
<dbReference type="CDD" id="cd04300">
    <property type="entry name" value="GT35_Glycogen_Phosphorylase"/>
    <property type="match status" value="1"/>
</dbReference>
<evidence type="ECO:0000256" key="3">
    <source>
        <dbReference type="ARBA" id="ARBA00004229"/>
    </source>
</evidence>
<proteinExistence type="inferred from homology"/>
<dbReference type="PANTHER" id="PTHR11468">
    <property type="entry name" value="GLYCOGEN PHOSPHORYLASE"/>
    <property type="match status" value="1"/>
</dbReference>
<evidence type="ECO:0000256" key="4">
    <source>
        <dbReference type="ARBA" id="ARBA00006047"/>
    </source>
</evidence>
<evidence type="ECO:0000256" key="7">
    <source>
        <dbReference type="ARBA" id="ARBA00022640"/>
    </source>
</evidence>
<reference evidence="16" key="1">
    <citation type="journal article" date="2015" name="Nat. Genet.">
        <title>The pineapple genome and the evolution of CAM photosynthesis.</title>
        <authorList>
            <person name="Ming R."/>
            <person name="VanBuren R."/>
            <person name="Wai C.M."/>
            <person name="Tang H."/>
            <person name="Schatz M.C."/>
            <person name="Bowers J.E."/>
            <person name="Lyons E."/>
            <person name="Wang M.L."/>
            <person name="Chen J."/>
            <person name="Biggers E."/>
            <person name="Zhang J."/>
            <person name="Huang L."/>
            <person name="Zhang L."/>
            <person name="Miao W."/>
            <person name="Zhang J."/>
            <person name="Ye Z."/>
            <person name="Miao C."/>
            <person name="Lin Z."/>
            <person name="Wang H."/>
            <person name="Zhou H."/>
            <person name="Yim W.C."/>
            <person name="Priest H.D."/>
            <person name="Zheng C."/>
            <person name="Woodhouse M."/>
            <person name="Edger P.P."/>
            <person name="Guyot R."/>
            <person name="Guo H.B."/>
            <person name="Guo H."/>
            <person name="Zheng G."/>
            <person name="Singh R."/>
            <person name="Sharma A."/>
            <person name="Min X."/>
            <person name="Zheng Y."/>
            <person name="Lee H."/>
            <person name="Gurtowski J."/>
            <person name="Sedlazeck F.J."/>
            <person name="Harkess A."/>
            <person name="McKain M.R."/>
            <person name="Liao Z."/>
            <person name="Fang J."/>
            <person name="Liu J."/>
            <person name="Zhang X."/>
            <person name="Zhang Q."/>
            <person name="Hu W."/>
            <person name="Qin Y."/>
            <person name="Wang K."/>
            <person name="Chen L.Y."/>
            <person name="Shirley N."/>
            <person name="Lin Y.R."/>
            <person name="Liu L.Y."/>
            <person name="Hernandez A.G."/>
            <person name="Wright C.L."/>
            <person name="Bulone V."/>
            <person name="Tuskan G.A."/>
            <person name="Heath K."/>
            <person name="Zee F."/>
            <person name="Moore P.H."/>
            <person name="Sunkar R."/>
            <person name="Leebens-Mack J.H."/>
            <person name="Mockler T."/>
            <person name="Bennetzen J.L."/>
            <person name="Freeling M."/>
            <person name="Sankoff D."/>
            <person name="Paterson A.H."/>
            <person name="Zhu X."/>
            <person name="Yang X."/>
            <person name="Smith J.A."/>
            <person name="Cushman J.C."/>
            <person name="Paull R.E."/>
            <person name="Yu Q."/>
        </authorList>
    </citation>
    <scope>NUCLEOTIDE SEQUENCE [LARGE SCALE GENOMIC DNA]</scope>
    <source>
        <strain evidence="16">cv. F153</strain>
    </source>
</reference>
<feature type="compositionally biased region" description="Acidic residues" evidence="15">
    <location>
        <begin position="539"/>
        <end position="556"/>
    </location>
</feature>
<evidence type="ECO:0000313" key="17">
    <source>
        <dbReference type="RefSeq" id="XP_020095202.1"/>
    </source>
</evidence>
<comment type="catalytic activity">
    <reaction evidence="1 14">
        <text>[(1-&gt;4)-alpha-D-glucosyl](n) + phosphate = [(1-&gt;4)-alpha-D-glucosyl](n-1) + alpha-D-glucose 1-phosphate</text>
        <dbReference type="Rhea" id="RHEA:41732"/>
        <dbReference type="Rhea" id="RHEA-COMP:9584"/>
        <dbReference type="Rhea" id="RHEA-COMP:9586"/>
        <dbReference type="ChEBI" id="CHEBI:15444"/>
        <dbReference type="ChEBI" id="CHEBI:43474"/>
        <dbReference type="ChEBI" id="CHEBI:58601"/>
        <dbReference type="EC" id="2.4.1.1"/>
    </reaction>
</comment>
<dbReference type="PIRSF" id="PIRSF000460">
    <property type="entry name" value="Pprylas_GlgP"/>
    <property type="match status" value="1"/>
</dbReference>
<reference evidence="17" key="2">
    <citation type="submission" date="2025-08" db="UniProtKB">
        <authorList>
            <consortium name="RefSeq"/>
        </authorList>
    </citation>
    <scope>IDENTIFICATION</scope>
    <source>
        <tissue evidence="17">Leaf</tissue>
    </source>
</reference>
<dbReference type="GeneID" id="109714886"/>
<protein>
    <recommendedName>
        <fullName evidence="14">Alpha-1,4 glucan phosphorylase</fullName>
        <ecNumber evidence="14">2.4.1.1</ecNumber>
    </recommendedName>
</protein>
<dbReference type="FunFam" id="3.40.50.2000:FF:000003">
    <property type="entry name" value="Alpha-1,4 glucan phosphorylase"/>
    <property type="match status" value="1"/>
</dbReference>
<dbReference type="PROSITE" id="PS00102">
    <property type="entry name" value="PHOSPHORYLASE"/>
    <property type="match status" value="1"/>
</dbReference>
<dbReference type="Gramene" id="Aco008511.1.mrna1">
    <property type="protein sequence ID" value="Aco008511.1.mrna1"/>
    <property type="gene ID" value="Aco008511.1.path1"/>
</dbReference>
<evidence type="ECO:0000256" key="14">
    <source>
        <dbReference type="RuleBase" id="RU000587"/>
    </source>
</evidence>
<keyword evidence="8 14" id="KW-0328">Glycosyltransferase</keyword>
<dbReference type="FunFam" id="3.40.50.2000:FF:000105">
    <property type="entry name" value="Alpha-1,4 glucan phosphorylase"/>
    <property type="match status" value="1"/>
</dbReference>
<evidence type="ECO:0000256" key="2">
    <source>
        <dbReference type="ARBA" id="ARBA00001933"/>
    </source>
</evidence>
<dbReference type="GO" id="GO:0008184">
    <property type="term" value="F:glycogen phosphorylase activity"/>
    <property type="evidence" value="ECO:0007669"/>
    <property type="project" value="InterPro"/>
</dbReference>
<comment type="function">
    <text evidence="14">Allosteric enzyme that catalyzes the rate-limiting step in glycogen catabolism, the phosphorolytic cleavage of glycogen to produce glucose-1-phosphate, and plays a central role in maintaining cellular and organismal glucose homeostasis.</text>
</comment>
<dbReference type="InterPro" id="IPR035090">
    <property type="entry name" value="Pyridoxal_P_attach_site"/>
</dbReference>
<keyword evidence="16" id="KW-1185">Reference proteome</keyword>
<dbReference type="OrthoDB" id="9215500at2759"/>
<feature type="modified residue" description="N6-(pyridoxal phosphate)lysine" evidence="13">
    <location>
        <position position="839"/>
    </location>
</feature>
<feature type="region of interest" description="Disordered" evidence="15">
    <location>
        <begin position="533"/>
        <end position="588"/>
    </location>
</feature>
<keyword evidence="5" id="KW-0150">Chloroplast</keyword>
<keyword evidence="10 13" id="KW-0663">Pyridoxal phosphate</keyword>
<gene>
    <name evidence="17" type="primary">LOC109714886</name>
</gene>
<dbReference type="Pfam" id="PF00343">
    <property type="entry name" value="Phosphorylase"/>
    <property type="match status" value="2"/>
</dbReference>
<evidence type="ECO:0000256" key="10">
    <source>
        <dbReference type="ARBA" id="ARBA00022898"/>
    </source>
</evidence>
<evidence type="ECO:0000256" key="12">
    <source>
        <dbReference type="ARBA" id="ARBA00023277"/>
    </source>
</evidence>
<dbReference type="EC" id="2.4.1.1" evidence="14"/>
<name>A0A6P5FHX2_ANACO</name>
<evidence type="ECO:0000256" key="15">
    <source>
        <dbReference type="SAM" id="MobiDB-lite"/>
    </source>
</evidence>
<keyword evidence="11" id="KW-0809">Transit peptide</keyword>
<dbReference type="Proteomes" id="UP000515123">
    <property type="component" value="Linkage group 9"/>
</dbReference>
<evidence type="ECO:0000256" key="5">
    <source>
        <dbReference type="ARBA" id="ARBA00022528"/>
    </source>
</evidence>
<keyword evidence="12 14" id="KW-0119">Carbohydrate metabolism</keyword>